<feature type="signal peptide" evidence="2">
    <location>
        <begin position="1"/>
        <end position="20"/>
    </location>
</feature>
<comment type="caution">
    <text evidence="3">The sequence shown here is derived from an EMBL/GenBank/DDBJ whole genome shotgun (WGS) entry which is preliminary data.</text>
</comment>
<organism evidence="3 4">
    <name type="scientific">Mobilicoccus caccae</name>
    <dbReference type="NCBI Taxonomy" id="1859295"/>
    <lineage>
        <taxon>Bacteria</taxon>
        <taxon>Bacillati</taxon>
        <taxon>Actinomycetota</taxon>
        <taxon>Actinomycetes</taxon>
        <taxon>Micrococcales</taxon>
        <taxon>Dermatophilaceae</taxon>
        <taxon>Mobilicoccus</taxon>
    </lineage>
</organism>
<dbReference type="PROSITE" id="PS51257">
    <property type="entry name" value="PROKAR_LIPOPROTEIN"/>
    <property type="match status" value="1"/>
</dbReference>
<dbReference type="EMBL" id="BSUO01000001">
    <property type="protein sequence ID" value="GMA40249.1"/>
    <property type="molecule type" value="Genomic_DNA"/>
</dbReference>
<dbReference type="RefSeq" id="WP_284303983.1">
    <property type="nucleotide sequence ID" value="NZ_BSUO01000001.1"/>
</dbReference>
<protein>
    <submittedName>
        <fullName evidence="3">Uncharacterized protein</fullName>
    </submittedName>
</protein>
<evidence type="ECO:0000256" key="1">
    <source>
        <dbReference type="SAM" id="MobiDB-lite"/>
    </source>
</evidence>
<dbReference type="Proteomes" id="UP001157126">
    <property type="component" value="Unassembled WGS sequence"/>
</dbReference>
<reference evidence="4" key="1">
    <citation type="journal article" date="2019" name="Int. J. Syst. Evol. Microbiol.">
        <title>The Global Catalogue of Microorganisms (GCM) 10K type strain sequencing project: providing services to taxonomists for standard genome sequencing and annotation.</title>
        <authorList>
            <consortium name="The Broad Institute Genomics Platform"/>
            <consortium name="The Broad Institute Genome Sequencing Center for Infectious Disease"/>
            <person name="Wu L."/>
            <person name="Ma J."/>
        </authorList>
    </citation>
    <scope>NUCLEOTIDE SEQUENCE [LARGE SCALE GENOMIC DNA]</scope>
    <source>
        <strain evidence="4">NBRC 113072</strain>
    </source>
</reference>
<accession>A0ABQ6IS08</accession>
<feature type="chain" id="PRO_5046812692" evidence="2">
    <location>
        <begin position="21"/>
        <end position="163"/>
    </location>
</feature>
<feature type="compositionally biased region" description="Low complexity" evidence="1">
    <location>
        <begin position="39"/>
        <end position="52"/>
    </location>
</feature>
<evidence type="ECO:0000313" key="4">
    <source>
        <dbReference type="Proteomes" id="UP001157126"/>
    </source>
</evidence>
<evidence type="ECO:0000256" key="2">
    <source>
        <dbReference type="SAM" id="SignalP"/>
    </source>
</evidence>
<feature type="region of interest" description="Disordered" evidence="1">
    <location>
        <begin position="39"/>
        <end position="64"/>
    </location>
</feature>
<proteinExistence type="predicted"/>
<evidence type="ECO:0000313" key="3">
    <source>
        <dbReference type="EMBL" id="GMA40249.1"/>
    </source>
</evidence>
<gene>
    <name evidence="3" type="ORF">GCM10025883_22940</name>
</gene>
<sequence>MRIRSTLGVAALTLALAGCATGGGSGTSTAISAPVPATAQTAPAASPTTGTAGHSANEATPTPGATFTAVGDTPHWRAVVNDGVLTTEGAGVGERRVTVVGAAWAKGVEFTGTDRGSSISLIIRAGHCAGADGKDTGQKAELVAGNRMLRGCAVPGVAPATGA</sequence>
<name>A0ABQ6IS08_9MICO</name>
<keyword evidence="2" id="KW-0732">Signal</keyword>
<keyword evidence="4" id="KW-1185">Reference proteome</keyword>